<accession>L0KB26</accession>
<dbReference type="InterPro" id="IPR004839">
    <property type="entry name" value="Aminotransferase_I/II_large"/>
</dbReference>
<dbReference type="GO" id="GO:0003700">
    <property type="term" value="F:DNA-binding transcription factor activity"/>
    <property type="evidence" value="ECO:0007669"/>
    <property type="project" value="InterPro"/>
</dbReference>
<protein>
    <submittedName>
        <fullName evidence="12">Transcriptional regulator with HTH domain and aminotransferase domain</fullName>
    </submittedName>
</protein>
<dbReference type="FunFam" id="3.40.640.10:FF:000053">
    <property type="entry name" value="Aminotransferase, class I"/>
    <property type="match status" value="1"/>
</dbReference>
<evidence type="ECO:0000256" key="8">
    <source>
        <dbReference type="ARBA" id="ARBA00023015"/>
    </source>
</evidence>
<evidence type="ECO:0000313" key="12">
    <source>
        <dbReference type="EMBL" id="AGB41579.1"/>
    </source>
</evidence>
<evidence type="ECO:0000259" key="11">
    <source>
        <dbReference type="PROSITE" id="PS50949"/>
    </source>
</evidence>
<dbReference type="InterPro" id="IPR036390">
    <property type="entry name" value="WH_DNA-bd_sf"/>
</dbReference>
<dbReference type="Proteomes" id="UP000010880">
    <property type="component" value="Chromosome"/>
</dbReference>
<dbReference type="SUPFAM" id="SSF53383">
    <property type="entry name" value="PLP-dependent transferases"/>
    <property type="match status" value="1"/>
</dbReference>
<name>L0KB26_HALHC</name>
<comment type="similarity">
    <text evidence="3">Belongs to the class-I pyridoxal-phosphate-dependent aminotransferase family.</text>
</comment>
<dbReference type="InterPro" id="IPR000524">
    <property type="entry name" value="Tscrpt_reg_HTH_GntR"/>
</dbReference>
<dbReference type="CDD" id="cd07377">
    <property type="entry name" value="WHTH_GntR"/>
    <property type="match status" value="1"/>
</dbReference>
<dbReference type="STRING" id="748449.Halha_1641"/>
<dbReference type="InterPro" id="IPR015424">
    <property type="entry name" value="PyrdxlP-dep_Trfase"/>
</dbReference>
<comment type="similarity">
    <text evidence="2">In the C-terminal section; belongs to the class-I pyridoxal-phosphate-dependent aminotransferase family.</text>
</comment>
<dbReference type="OrthoDB" id="9802328at2"/>
<dbReference type="Pfam" id="PF00155">
    <property type="entry name" value="Aminotran_1_2"/>
    <property type="match status" value="1"/>
</dbReference>
<evidence type="ECO:0000256" key="9">
    <source>
        <dbReference type="ARBA" id="ARBA00023125"/>
    </source>
</evidence>
<dbReference type="HOGENOM" id="CLU_017584_0_0_9"/>
<dbReference type="SMART" id="SM00345">
    <property type="entry name" value="HTH_GNTR"/>
    <property type="match status" value="1"/>
</dbReference>
<comment type="subunit">
    <text evidence="4">Homodimer.</text>
</comment>
<keyword evidence="9" id="KW-0238">DNA-binding</keyword>
<evidence type="ECO:0000256" key="3">
    <source>
        <dbReference type="ARBA" id="ARBA00007441"/>
    </source>
</evidence>
<dbReference type="KEGG" id="hhl:Halha_1641"/>
<dbReference type="RefSeq" id="WP_015327295.1">
    <property type="nucleotide sequence ID" value="NC_019978.1"/>
</dbReference>
<feature type="domain" description="HTH gntR-type" evidence="11">
    <location>
        <begin position="13"/>
        <end position="81"/>
    </location>
</feature>
<evidence type="ECO:0000256" key="1">
    <source>
        <dbReference type="ARBA" id="ARBA00001933"/>
    </source>
</evidence>
<dbReference type="Gene3D" id="3.90.1150.10">
    <property type="entry name" value="Aspartate Aminotransferase, domain 1"/>
    <property type="match status" value="1"/>
</dbReference>
<keyword evidence="13" id="KW-1185">Reference proteome</keyword>
<sequence length="489" mass="55709">MLKDIQLDKSSSIYLYLQLYNQVRDLIKAGKLSPNTKLPPIRKLAKQLGVNNVTVVKGYDLLEEEELIYKKVGRGTFVAPAKKIKIEAEAADLDQQIYIDEDTKLDRAGEINFATAAPTPDLFPIAPFKKLLNKVLERDRGYAFGYQKSQGYLPLRESISNYANRYNISANPEEIQIVSGAQQGIDILAKTFLDYGDTVFVERPTYPGAISVFKSRQANIVEIPLKEDGIDITYLEAKLKEIKPKFLYLMPNFQNPTGYSYSQTKKEKLIKLADQHDLLIIEDDCLSDLNYSDQESNALKSLDKADRVIYIKSFSKIFMPGLRLAFLIIPDCYFNDILLSKYMSDIFTDGLVQRVLDLYFKEEVWEEQLIRLKETYQVRYESMIVALREYLPNQIEFAKPNGGLNIWLELPRGISASKIKDKSLKKGVNIAPGAAFYSNQPQVNKIRLSIAAVNKQEIKEGVKRLGALLQQKLNDKEDDTWDNSVLPLV</sequence>
<keyword evidence="7" id="KW-0663">Pyridoxal phosphate</keyword>
<dbReference type="InterPro" id="IPR036388">
    <property type="entry name" value="WH-like_DNA-bd_sf"/>
</dbReference>
<keyword evidence="10" id="KW-0804">Transcription</keyword>
<evidence type="ECO:0000256" key="7">
    <source>
        <dbReference type="ARBA" id="ARBA00022898"/>
    </source>
</evidence>
<dbReference type="eggNOG" id="COG1167">
    <property type="taxonomic scope" value="Bacteria"/>
</dbReference>
<dbReference type="InterPro" id="IPR051446">
    <property type="entry name" value="HTH_trans_reg/aminotransferase"/>
</dbReference>
<evidence type="ECO:0000256" key="4">
    <source>
        <dbReference type="ARBA" id="ARBA00011738"/>
    </source>
</evidence>
<dbReference type="AlphaFoldDB" id="L0KB26"/>
<keyword evidence="5 12" id="KW-0032">Aminotransferase</keyword>
<dbReference type="PROSITE" id="PS50949">
    <property type="entry name" value="HTH_GNTR"/>
    <property type="match status" value="1"/>
</dbReference>
<comment type="cofactor">
    <cofactor evidence="1">
        <name>pyridoxal 5'-phosphate</name>
        <dbReference type="ChEBI" id="CHEBI:597326"/>
    </cofactor>
</comment>
<evidence type="ECO:0000256" key="6">
    <source>
        <dbReference type="ARBA" id="ARBA00022679"/>
    </source>
</evidence>
<evidence type="ECO:0000313" key="13">
    <source>
        <dbReference type="Proteomes" id="UP000010880"/>
    </source>
</evidence>
<evidence type="ECO:0000256" key="2">
    <source>
        <dbReference type="ARBA" id="ARBA00005384"/>
    </source>
</evidence>
<dbReference type="PANTHER" id="PTHR46577">
    <property type="entry name" value="HTH-TYPE TRANSCRIPTIONAL REGULATORY PROTEIN GABR"/>
    <property type="match status" value="1"/>
</dbReference>
<dbReference type="SUPFAM" id="SSF46785">
    <property type="entry name" value="Winged helix' DNA-binding domain"/>
    <property type="match status" value="1"/>
</dbReference>
<dbReference type="EMBL" id="CP003359">
    <property type="protein sequence ID" value="AGB41579.1"/>
    <property type="molecule type" value="Genomic_DNA"/>
</dbReference>
<dbReference type="GO" id="GO:0030170">
    <property type="term" value="F:pyridoxal phosphate binding"/>
    <property type="evidence" value="ECO:0007669"/>
    <property type="project" value="InterPro"/>
</dbReference>
<gene>
    <name evidence="12" type="ordered locus">Halha_1641</name>
</gene>
<reference evidence="13" key="1">
    <citation type="submission" date="2012-02" db="EMBL/GenBank/DDBJ databases">
        <title>The complete genome of Halobacteroides halobius DSM 5150.</title>
        <authorList>
            <person name="Lucas S."/>
            <person name="Copeland A."/>
            <person name="Lapidus A."/>
            <person name="Glavina del Rio T."/>
            <person name="Dalin E."/>
            <person name="Tice H."/>
            <person name="Bruce D."/>
            <person name="Goodwin L."/>
            <person name="Pitluck S."/>
            <person name="Peters L."/>
            <person name="Mikhailova N."/>
            <person name="Gu W."/>
            <person name="Kyrpides N."/>
            <person name="Mavromatis K."/>
            <person name="Ivanova N."/>
            <person name="Brettin T."/>
            <person name="Detter J.C."/>
            <person name="Han C."/>
            <person name="Larimer F."/>
            <person name="Land M."/>
            <person name="Hauser L."/>
            <person name="Markowitz V."/>
            <person name="Cheng J.-F."/>
            <person name="Hugenholtz P."/>
            <person name="Woyke T."/>
            <person name="Wu D."/>
            <person name="Tindall B."/>
            <person name="Pomrenke H."/>
            <person name="Brambilla E."/>
            <person name="Klenk H.-P."/>
            <person name="Eisen J.A."/>
        </authorList>
    </citation>
    <scope>NUCLEOTIDE SEQUENCE [LARGE SCALE GENOMIC DNA]</scope>
    <source>
        <strain evidence="13">ATCC 35273 / DSM 5150 / MD-1</strain>
    </source>
</reference>
<dbReference type="InterPro" id="IPR015421">
    <property type="entry name" value="PyrdxlP-dep_Trfase_major"/>
</dbReference>
<evidence type="ECO:0000256" key="10">
    <source>
        <dbReference type="ARBA" id="ARBA00023163"/>
    </source>
</evidence>
<dbReference type="CDD" id="cd00609">
    <property type="entry name" value="AAT_like"/>
    <property type="match status" value="1"/>
</dbReference>
<evidence type="ECO:0000256" key="5">
    <source>
        <dbReference type="ARBA" id="ARBA00022576"/>
    </source>
</evidence>
<dbReference type="Gene3D" id="1.10.10.10">
    <property type="entry name" value="Winged helix-like DNA-binding domain superfamily/Winged helix DNA-binding domain"/>
    <property type="match status" value="1"/>
</dbReference>
<dbReference type="GO" id="GO:0003677">
    <property type="term" value="F:DNA binding"/>
    <property type="evidence" value="ECO:0007669"/>
    <property type="project" value="UniProtKB-KW"/>
</dbReference>
<keyword evidence="6 12" id="KW-0808">Transferase</keyword>
<organism evidence="12 13">
    <name type="scientific">Halobacteroides halobius (strain ATCC 35273 / DSM 5150 / MD-1)</name>
    <dbReference type="NCBI Taxonomy" id="748449"/>
    <lineage>
        <taxon>Bacteria</taxon>
        <taxon>Bacillati</taxon>
        <taxon>Bacillota</taxon>
        <taxon>Clostridia</taxon>
        <taxon>Halanaerobiales</taxon>
        <taxon>Halobacteroidaceae</taxon>
        <taxon>Halobacteroides</taxon>
    </lineage>
</organism>
<dbReference type="GO" id="GO:0008483">
    <property type="term" value="F:transaminase activity"/>
    <property type="evidence" value="ECO:0007669"/>
    <property type="project" value="UniProtKB-KW"/>
</dbReference>
<dbReference type="Pfam" id="PF00392">
    <property type="entry name" value="GntR"/>
    <property type="match status" value="1"/>
</dbReference>
<dbReference type="Gene3D" id="3.40.640.10">
    <property type="entry name" value="Type I PLP-dependent aspartate aminotransferase-like (Major domain)"/>
    <property type="match status" value="1"/>
</dbReference>
<dbReference type="PANTHER" id="PTHR46577:SF1">
    <property type="entry name" value="HTH-TYPE TRANSCRIPTIONAL REGULATORY PROTEIN GABR"/>
    <property type="match status" value="1"/>
</dbReference>
<proteinExistence type="inferred from homology"/>
<keyword evidence="8" id="KW-0805">Transcription regulation</keyword>
<dbReference type="InterPro" id="IPR015422">
    <property type="entry name" value="PyrdxlP-dep_Trfase_small"/>
</dbReference>